<dbReference type="EnsemblFungi" id="CPAR2_108780-T">
    <property type="protein sequence ID" value="CPAR2_108780-T-p1"/>
    <property type="gene ID" value="CPAR2_108780"/>
</dbReference>
<accession>A0AAJ8VW25</accession>
<protein>
    <submittedName>
        <fullName evidence="1">Uncharacterized protein</fullName>
    </submittedName>
</protein>
<name>A0AAJ8VW25_CANPC</name>
<reference evidence="1" key="1">
    <citation type="submission" date="2025-05" db="UniProtKB">
        <authorList>
            <consortium name="EnsemblFungi"/>
        </authorList>
    </citation>
    <scope>IDENTIFICATION</scope>
</reference>
<dbReference type="AlphaFoldDB" id="A0AAJ8VW25"/>
<evidence type="ECO:0000313" key="1">
    <source>
        <dbReference type="EnsemblFungi" id="CPAR2_108780-T-p1"/>
    </source>
</evidence>
<sequence>MSSIATAQTTTKPNQDAQEYIGPNLNVTLTCSECKIFPPD</sequence>
<proteinExistence type="predicted"/>
<organism evidence="1">
    <name type="scientific">Candida parapsilosis (strain CDC 317 / ATCC MYA-4646)</name>
    <name type="common">Yeast</name>
    <name type="synonym">Monilia parapsilosis</name>
    <dbReference type="NCBI Taxonomy" id="578454"/>
    <lineage>
        <taxon>Eukaryota</taxon>
        <taxon>Fungi</taxon>
        <taxon>Dikarya</taxon>
        <taxon>Ascomycota</taxon>
        <taxon>Saccharomycotina</taxon>
        <taxon>Pichiomycetes</taxon>
        <taxon>Debaryomycetaceae</taxon>
        <taxon>Candida/Lodderomyces clade</taxon>
        <taxon>Candida</taxon>
    </lineage>
</organism>